<evidence type="ECO:0000256" key="1">
    <source>
        <dbReference type="ARBA" id="ARBA00022679"/>
    </source>
</evidence>
<evidence type="ECO:0000256" key="3">
    <source>
        <dbReference type="SAM" id="MobiDB-lite"/>
    </source>
</evidence>
<feature type="region of interest" description="Disordered" evidence="3">
    <location>
        <begin position="189"/>
        <end position="208"/>
    </location>
</feature>
<dbReference type="GO" id="GO:0004596">
    <property type="term" value="F:protein-N-terminal amino-acid acetyltransferase activity"/>
    <property type="evidence" value="ECO:0007669"/>
    <property type="project" value="TreeGrafter"/>
</dbReference>
<dbReference type="EMBL" id="LUKN01001415">
    <property type="protein sequence ID" value="OAR01027.1"/>
    <property type="molecule type" value="Genomic_DNA"/>
</dbReference>
<dbReference type="Pfam" id="PF00583">
    <property type="entry name" value="Acetyltransf_1"/>
    <property type="match status" value="1"/>
</dbReference>
<sequence>MTTFRRFRPEDVNKFSKCNLDPLTESYELGFYLQYHSKWPSLFQVCEDMHGNIVGYSMNNKMPAYMRQQLTRFAVMGKVESSPDAYKYSEHYLPWHAHITALTVAHEARRLGIGKILTERLEAAADTNNAWFMDLFVRKSNERAITFYKNMGYSVFRVVKDYYGDHATDASKHSEDAFDMRKSMKRDLKHEHVRDDGEDHEVYPEDVW</sequence>
<proteinExistence type="predicted"/>
<dbReference type="GO" id="GO:0031416">
    <property type="term" value="C:NatB complex"/>
    <property type="evidence" value="ECO:0007669"/>
    <property type="project" value="TreeGrafter"/>
</dbReference>
<comment type="caution">
    <text evidence="5">The sequence shown here is derived from an EMBL/GenBank/DDBJ whole genome shotgun (WGS) entry which is preliminary data.</text>
</comment>
<organism evidence="5 6">
    <name type="scientific">Cordyceps confragosa</name>
    <name type="common">Lecanicillium lecanii</name>
    <dbReference type="NCBI Taxonomy" id="2714763"/>
    <lineage>
        <taxon>Eukaryota</taxon>
        <taxon>Fungi</taxon>
        <taxon>Dikarya</taxon>
        <taxon>Ascomycota</taxon>
        <taxon>Pezizomycotina</taxon>
        <taxon>Sordariomycetes</taxon>
        <taxon>Hypocreomycetidae</taxon>
        <taxon>Hypocreales</taxon>
        <taxon>Cordycipitaceae</taxon>
        <taxon>Akanthomyces</taxon>
    </lineage>
</organism>
<dbReference type="PANTHER" id="PTHR45910:SF1">
    <property type="entry name" value="N-ALPHA-ACETYLTRANSFERASE 20"/>
    <property type="match status" value="1"/>
</dbReference>
<evidence type="ECO:0000259" key="4">
    <source>
        <dbReference type="PROSITE" id="PS51186"/>
    </source>
</evidence>
<dbReference type="PROSITE" id="PS51186">
    <property type="entry name" value="GNAT"/>
    <property type="match status" value="1"/>
</dbReference>
<dbReference type="CDD" id="cd04301">
    <property type="entry name" value="NAT_SF"/>
    <property type="match status" value="1"/>
</dbReference>
<dbReference type="PANTHER" id="PTHR45910">
    <property type="entry name" value="N-ALPHA-ACETYLTRANSFERASE 20"/>
    <property type="match status" value="1"/>
</dbReference>
<accession>A0A179IEG6</accession>
<dbReference type="Gene3D" id="3.40.630.30">
    <property type="match status" value="1"/>
</dbReference>
<dbReference type="InterPro" id="IPR016181">
    <property type="entry name" value="Acyl_CoA_acyltransferase"/>
</dbReference>
<keyword evidence="2" id="KW-0012">Acyltransferase</keyword>
<dbReference type="FunFam" id="3.40.630.30:FF:000058">
    <property type="entry name" value="N-acetyltransferase (Nat5)"/>
    <property type="match status" value="1"/>
</dbReference>
<name>A0A179IEG6_CORDF</name>
<evidence type="ECO:0000256" key="2">
    <source>
        <dbReference type="ARBA" id="ARBA00023315"/>
    </source>
</evidence>
<gene>
    <name evidence="5" type="ORF">LLEC1_01338</name>
</gene>
<dbReference type="AlphaFoldDB" id="A0A179IEG6"/>
<keyword evidence="1" id="KW-0808">Transferase</keyword>
<dbReference type="Proteomes" id="UP000243081">
    <property type="component" value="Unassembled WGS sequence"/>
</dbReference>
<dbReference type="OMA" id="EQHPSMR"/>
<keyword evidence="6" id="KW-1185">Reference proteome</keyword>
<dbReference type="InterPro" id="IPR000182">
    <property type="entry name" value="GNAT_dom"/>
</dbReference>
<dbReference type="SUPFAM" id="SSF55729">
    <property type="entry name" value="Acyl-CoA N-acyltransferases (Nat)"/>
    <property type="match status" value="1"/>
</dbReference>
<protein>
    <recommendedName>
        <fullName evidence="4">N-acetyltransferase domain-containing protein</fullName>
    </recommendedName>
</protein>
<feature type="domain" description="N-acetyltransferase" evidence="4">
    <location>
        <begin position="2"/>
        <end position="185"/>
    </location>
</feature>
<dbReference type="InterPro" id="IPR051646">
    <property type="entry name" value="NatB_acetyltransferase_subunit"/>
</dbReference>
<reference evidence="5 6" key="1">
    <citation type="submission" date="2016-03" db="EMBL/GenBank/DDBJ databases">
        <title>Fine-scale spatial genetic structure of a fungal parasite of coffee scale insects.</title>
        <authorList>
            <person name="Jackson D."/>
            <person name="Zemenick K.A."/>
            <person name="Malloure B."/>
            <person name="Quandt C.A."/>
            <person name="James T.Y."/>
        </authorList>
    </citation>
    <scope>NUCLEOTIDE SEQUENCE [LARGE SCALE GENOMIC DNA]</scope>
    <source>
        <strain evidence="5 6">UM487</strain>
    </source>
</reference>
<dbReference type="OrthoDB" id="10264728at2759"/>
<evidence type="ECO:0000313" key="5">
    <source>
        <dbReference type="EMBL" id="OAR01027.1"/>
    </source>
</evidence>
<evidence type="ECO:0000313" key="6">
    <source>
        <dbReference type="Proteomes" id="UP000243081"/>
    </source>
</evidence>